<evidence type="ECO:0000313" key="11">
    <source>
        <dbReference type="Proteomes" id="UP001652680"/>
    </source>
</evidence>
<dbReference type="GeneID" id="108041804"/>
<feature type="domain" description="T-SNARE coiled-coil homology" evidence="9">
    <location>
        <begin position="96"/>
        <end position="158"/>
    </location>
</feature>
<feature type="compositionally biased region" description="Basic and acidic residues" evidence="8">
    <location>
        <begin position="139"/>
        <end position="151"/>
    </location>
</feature>
<evidence type="ECO:0000256" key="7">
    <source>
        <dbReference type="RuleBase" id="RU003496"/>
    </source>
</evidence>
<keyword evidence="5" id="KW-0175">Coiled coil</keyword>
<sequence length="161" mass="18147">MGELLDRIEERMDQINADLEKKAEAEKNLSGMEKCCGICVLPWKKENIKSDKENAWMSKDDDKIVASHPQLVVNERECGGMGPSPQTGYMARITNDAREVELDDNLGQMNSLLSNMRNIALDMDSELDNQKERLDRINAKGDPNNIRKDGVTKPVNNLLKS</sequence>
<evidence type="ECO:0000256" key="4">
    <source>
        <dbReference type="ARBA" id="ARBA00023018"/>
    </source>
</evidence>
<evidence type="ECO:0000256" key="6">
    <source>
        <dbReference type="ARBA" id="ARBA00034102"/>
    </source>
</evidence>
<evidence type="ECO:0000256" key="8">
    <source>
        <dbReference type="SAM" id="MobiDB-lite"/>
    </source>
</evidence>
<dbReference type="InterPro" id="IPR000928">
    <property type="entry name" value="SNAP-25_dom"/>
</dbReference>
<dbReference type="EnsemblMetazoa" id="XM_017119873.2">
    <property type="protein sequence ID" value="XP_016975362.1"/>
    <property type="gene ID" value="LOC108041804"/>
</dbReference>
<dbReference type="GO" id="GO:0098793">
    <property type="term" value="C:presynapse"/>
    <property type="evidence" value="ECO:0007669"/>
    <property type="project" value="GOC"/>
</dbReference>
<dbReference type="GO" id="GO:0031629">
    <property type="term" value="P:synaptic vesicle fusion to presynaptic active zone membrane"/>
    <property type="evidence" value="ECO:0007669"/>
    <property type="project" value="TreeGrafter"/>
</dbReference>
<dbReference type="GO" id="GO:0043005">
    <property type="term" value="C:neuron projection"/>
    <property type="evidence" value="ECO:0007669"/>
    <property type="project" value="UniProtKB-KW"/>
</dbReference>
<dbReference type="Proteomes" id="UP001652680">
    <property type="component" value="Unassembled WGS sequence"/>
</dbReference>
<keyword evidence="11" id="KW-1185">Reference proteome</keyword>
<organism evidence="12">
    <name type="scientific">Drosophila rhopaloa</name>
    <name type="common">Fruit fly</name>
    <dbReference type="NCBI Taxonomy" id="1041015"/>
    <lineage>
        <taxon>Eukaryota</taxon>
        <taxon>Metazoa</taxon>
        <taxon>Ecdysozoa</taxon>
        <taxon>Arthropoda</taxon>
        <taxon>Hexapoda</taxon>
        <taxon>Insecta</taxon>
        <taxon>Pterygota</taxon>
        <taxon>Neoptera</taxon>
        <taxon>Endopterygota</taxon>
        <taxon>Diptera</taxon>
        <taxon>Brachycera</taxon>
        <taxon>Muscomorpha</taxon>
        <taxon>Ephydroidea</taxon>
        <taxon>Drosophilidae</taxon>
        <taxon>Drosophila</taxon>
        <taxon>Sophophora</taxon>
    </lineage>
</organism>
<evidence type="ECO:0000313" key="10">
    <source>
        <dbReference type="EnsemblMetazoa" id="XP_016975362.1"/>
    </source>
</evidence>
<dbReference type="GO" id="GO:0016082">
    <property type="term" value="P:synaptic vesicle priming"/>
    <property type="evidence" value="ECO:0007669"/>
    <property type="project" value="TreeGrafter"/>
</dbReference>
<dbReference type="PROSITE" id="PS50192">
    <property type="entry name" value="T_SNARE"/>
    <property type="match status" value="1"/>
</dbReference>
<dbReference type="PANTHER" id="PTHR19305:SF14">
    <property type="entry name" value="SYNAPTOSOMAL-ASSOCIATED PROTEIN-RELATED"/>
    <property type="match status" value="1"/>
</dbReference>
<reference evidence="10" key="3">
    <citation type="submission" date="2025-05" db="UniProtKB">
        <authorList>
            <consortium name="EnsemblMetazoa"/>
        </authorList>
    </citation>
    <scope>IDENTIFICATION</scope>
</reference>
<dbReference type="GO" id="GO:0005886">
    <property type="term" value="C:plasma membrane"/>
    <property type="evidence" value="ECO:0007669"/>
    <property type="project" value="TreeGrafter"/>
</dbReference>
<dbReference type="Gene3D" id="1.20.5.110">
    <property type="match status" value="2"/>
</dbReference>
<reference evidence="11" key="1">
    <citation type="journal article" date="2021" name="Elife">
        <title>Highly contiguous assemblies of 101 drosophilid genomes.</title>
        <authorList>
            <person name="Kim B.Y."/>
            <person name="Wang J.R."/>
            <person name="Miller D.E."/>
            <person name="Barmina O."/>
            <person name="Delaney E."/>
            <person name="Thompson A."/>
            <person name="Comeault A.A."/>
            <person name="Peede D."/>
            <person name="D'Agostino E.R."/>
            <person name="Pelaez J."/>
            <person name="Aguilar J.M."/>
            <person name="Haji D."/>
            <person name="Matsunaga T."/>
            <person name="Armstrong E.E."/>
            <person name="Zych M."/>
            <person name="Ogawa Y."/>
            <person name="Stamenkovic-Radak M."/>
            <person name="Jelic M."/>
            <person name="Veselinovic M.S."/>
            <person name="Tanaskovic M."/>
            <person name="Eric P."/>
            <person name="Gao J.J."/>
            <person name="Katoh T.K."/>
            <person name="Toda M.J."/>
            <person name="Watabe H."/>
            <person name="Watada M."/>
            <person name="Davis J.S."/>
            <person name="Moyle L.C."/>
            <person name="Manoli G."/>
            <person name="Bertolini E."/>
            <person name="Kostal V."/>
            <person name="Hawley R.S."/>
            <person name="Takahashi A."/>
            <person name="Jones C.D."/>
            <person name="Price D.K."/>
            <person name="Whiteman N."/>
            <person name="Kopp A."/>
            <person name="Matute D.R."/>
            <person name="Petrov D.A."/>
        </authorList>
    </citation>
    <scope>NUCLEOTIDE SEQUENCE [LARGE SCALE GENOMIC DNA]</scope>
</reference>
<evidence type="ECO:0000256" key="3">
    <source>
        <dbReference type="ARBA" id="ARBA00022737"/>
    </source>
</evidence>
<evidence type="ECO:0000259" key="9">
    <source>
        <dbReference type="PROSITE" id="PS50192"/>
    </source>
</evidence>
<evidence type="ECO:0000256" key="1">
    <source>
        <dbReference type="ARBA" id="ARBA00009480"/>
    </source>
</evidence>
<comment type="subcellular location">
    <subcellularLocation>
        <location evidence="6">Synapse</location>
        <location evidence="6">Synaptosome</location>
    </subcellularLocation>
</comment>
<dbReference type="GO" id="GO:0005484">
    <property type="term" value="F:SNAP receptor activity"/>
    <property type="evidence" value="ECO:0007669"/>
    <property type="project" value="TreeGrafter"/>
</dbReference>
<gene>
    <name evidence="12" type="primary">LOC108041804</name>
    <name evidence="10" type="synonym">108041804</name>
</gene>
<evidence type="ECO:0000313" key="12">
    <source>
        <dbReference type="RefSeq" id="XP_016975362.1"/>
    </source>
</evidence>
<dbReference type="OrthoDB" id="19261at2759"/>
<proteinExistence type="inferred from homology"/>
<keyword evidence="4" id="KW-0770">Synapse</keyword>
<evidence type="ECO:0000256" key="2">
    <source>
        <dbReference type="ARBA" id="ARBA00022599"/>
    </source>
</evidence>
<evidence type="ECO:0000256" key="5">
    <source>
        <dbReference type="ARBA" id="ARBA00023054"/>
    </source>
</evidence>
<dbReference type="GO" id="GO:0019905">
    <property type="term" value="F:syntaxin binding"/>
    <property type="evidence" value="ECO:0007669"/>
    <property type="project" value="TreeGrafter"/>
</dbReference>
<dbReference type="AlphaFoldDB" id="A0A6P4EB62"/>
<protein>
    <recommendedName>
        <fullName evidence="7">Synaptosomal-associated protein</fullName>
    </recommendedName>
</protein>
<dbReference type="Pfam" id="PF00835">
    <property type="entry name" value="SNAP-25"/>
    <property type="match status" value="1"/>
</dbReference>
<dbReference type="SMART" id="SM00397">
    <property type="entry name" value="t_SNARE"/>
    <property type="match status" value="1"/>
</dbReference>
<keyword evidence="2" id="KW-0771">Synaptosome</keyword>
<dbReference type="GO" id="GO:0031201">
    <property type="term" value="C:SNARE complex"/>
    <property type="evidence" value="ECO:0007669"/>
    <property type="project" value="TreeGrafter"/>
</dbReference>
<dbReference type="RefSeq" id="XP_016975362.1">
    <property type="nucleotide sequence ID" value="XM_017119873.1"/>
</dbReference>
<name>A0A6P4EB62_DRORH</name>
<feature type="region of interest" description="Disordered" evidence="8">
    <location>
        <begin position="139"/>
        <end position="161"/>
    </location>
</feature>
<dbReference type="PANTHER" id="PTHR19305">
    <property type="entry name" value="SYNAPTOSOMAL ASSOCIATED PROTEIN"/>
    <property type="match status" value="1"/>
</dbReference>
<keyword evidence="3" id="KW-0677">Repeat</keyword>
<comment type="similarity">
    <text evidence="1 7">Belongs to the SNAP-25 family.</text>
</comment>
<reference evidence="12" key="2">
    <citation type="submission" date="2025-04" db="UniProtKB">
        <authorList>
            <consortium name="RefSeq"/>
        </authorList>
    </citation>
    <scope>IDENTIFICATION</scope>
</reference>
<accession>A0A6P4EB62</accession>
<dbReference type="InterPro" id="IPR000727">
    <property type="entry name" value="T_SNARE_dom"/>
</dbReference>
<dbReference type="SUPFAM" id="SSF58038">
    <property type="entry name" value="SNARE fusion complex"/>
    <property type="match status" value="1"/>
</dbReference>